<protein>
    <recommendedName>
        <fullName evidence="3">Nucleotidyl transferase AbiEii/AbiGii toxin family protein</fullName>
    </recommendedName>
</protein>
<reference evidence="1 2" key="1">
    <citation type="journal article" date="2016" name="Nat. Commun.">
        <title>Thousands of microbial genomes shed light on interconnected biogeochemical processes in an aquifer system.</title>
        <authorList>
            <person name="Anantharaman K."/>
            <person name="Brown C.T."/>
            <person name="Hug L.A."/>
            <person name="Sharon I."/>
            <person name="Castelle C.J."/>
            <person name="Probst A.J."/>
            <person name="Thomas B.C."/>
            <person name="Singh A."/>
            <person name="Wilkins M.J."/>
            <person name="Karaoz U."/>
            <person name="Brodie E.L."/>
            <person name="Williams K.H."/>
            <person name="Hubbard S.S."/>
            <person name="Banfield J.F."/>
        </authorList>
    </citation>
    <scope>NUCLEOTIDE SEQUENCE [LARGE SCALE GENOMIC DNA]</scope>
</reference>
<organism evidence="1 2">
    <name type="scientific">Candidatus Gottesmanbacteria bacterium RIFCSPHIGHO2_02_FULL_40_13</name>
    <dbReference type="NCBI Taxonomy" id="1798384"/>
    <lineage>
        <taxon>Bacteria</taxon>
        <taxon>Candidatus Gottesmaniibacteriota</taxon>
    </lineage>
</organism>
<dbReference type="InterPro" id="IPR014942">
    <property type="entry name" value="AbiEii"/>
</dbReference>
<evidence type="ECO:0000313" key="2">
    <source>
        <dbReference type="Proteomes" id="UP000177092"/>
    </source>
</evidence>
<gene>
    <name evidence="1" type="ORF">A3D03_04670</name>
</gene>
<name>A0A1F6AC01_9BACT</name>
<evidence type="ECO:0008006" key="3">
    <source>
        <dbReference type="Google" id="ProtNLM"/>
    </source>
</evidence>
<dbReference type="Gene3D" id="3.10.450.620">
    <property type="entry name" value="JHP933, nucleotidyltransferase-like core domain"/>
    <property type="match status" value="1"/>
</dbReference>
<sequence length="249" mass="28740">MILPGSDDAIHKTHLYRLLLGIMNDRKLSHALYFKGGTCAVLAGWLDRFSLDLDFDLAVKADKRDINSRLLELYKSLGFSVKEKRDLFYILQYGVEKGKRNSIKVSVVTKVIAANRYRPQYLFDINRYAICQTKDTMVANKLVAPLDRNEKYGTIAGRDIYDIHFFLSHGFPYRTEVIEERRNKGAHAYLSDLITFIEKRVTDRVIAEDLNYLLPPVKFQAVRRTLKDEVLMLLRDACKRARETSEGVA</sequence>
<accession>A0A1F6AC01</accession>
<proteinExistence type="predicted"/>
<dbReference type="AlphaFoldDB" id="A0A1F6AC01"/>
<comment type="caution">
    <text evidence="1">The sequence shown here is derived from an EMBL/GenBank/DDBJ whole genome shotgun (WGS) entry which is preliminary data.</text>
</comment>
<dbReference type="Pfam" id="PF08843">
    <property type="entry name" value="AbiEii"/>
    <property type="match status" value="1"/>
</dbReference>
<dbReference type="STRING" id="1798384.A3D03_04670"/>
<dbReference type="Proteomes" id="UP000177092">
    <property type="component" value="Unassembled WGS sequence"/>
</dbReference>
<dbReference type="EMBL" id="MFJN01000007">
    <property type="protein sequence ID" value="OGG22215.1"/>
    <property type="molecule type" value="Genomic_DNA"/>
</dbReference>
<evidence type="ECO:0000313" key="1">
    <source>
        <dbReference type="EMBL" id="OGG22215.1"/>
    </source>
</evidence>